<feature type="domain" description="HTH cro/C1-type" evidence="2">
    <location>
        <begin position="7"/>
        <end position="61"/>
    </location>
</feature>
<dbReference type="PROSITE" id="PS50943">
    <property type="entry name" value="HTH_CROC1"/>
    <property type="match status" value="1"/>
</dbReference>
<organism evidence="3 4">
    <name type="scientific">Candidatus Methylophosphatis roskildensis</name>
    <dbReference type="NCBI Taxonomy" id="2899263"/>
    <lineage>
        <taxon>Bacteria</taxon>
        <taxon>Pseudomonadati</taxon>
        <taxon>Pseudomonadota</taxon>
        <taxon>Betaproteobacteria</taxon>
        <taxon>Nitrosomonadales</taxon>
        <taxon>Sterolibacteriaceae</taxon>
        <taxon>Candidatus Methylophosphatis</taxon>
    </lineage>
</organism>
<dbReference type="AlphaFoldDB" id="A0A9D7E1D5"/>
<dbReference type="Gene3D" id="1.10.260.40">
    <property type="entry name" value="lambda repressor-like DNA-binding domains"/>
    <property type="match status" value="1"/>
</dbReference>
<proteinExistence type="predicted"/>
<dbReference type="Pfam" id="PF01381">
    <property type="entry name" value="HTH_3"/>
    <property type="match status" value="1"/>
</dbReference>
<dbReference type="PANTHER" id="PTHR46558:SF11">
    <property type="entry name" value="HTH-TYPE TRANSCRIPTIONAL REGULATOR XRE"/>
    <property type="match status" value="1"/>
</dbReference>
<dbReference type="InterPro" id="IPR010982">
    <property type="entry name" value="Lambda_DNA-bd_dom_sf"/>
</dbReference>
<comment type="caution">
    <text evidence="3">The sequence shown here is derived from an EMBL/GenBank/DDBJ whole genome shotgun (WGS) entry which is preliminary data.</text>
</comment>
<dbReference type="EMBL" id="JADJEV010000004">
    <property type="protein sequence ID" value="MBK6974760.1"/>
    <property type="molecule type" value="Genomic_DNA"/>
</dbReference>
<dbReference type="SUPFAM" id="SSF47413">
    <property type="entry name" value="lambda repressor-like DNA-binding domains"/>
    <property type="match status" value="1"/>
</dbReference>
<gene>
    <name evidence="3" type="ORF">IPH26_18100</name>
</gene>
<name>A0A9D7E1D5_9PROT</name>
<keyword evidence="1" id="KW-0238">DNA-binding</keyword>
<dbReference type="PANTHER" id="PTHR46558">
    <property type="entry name" value="TRACRIPTIONAL REGULATORY PROTEIN-RELATED-RELATED"/>
    <property type="match status" value="1"/>
</dbReference>
<dbReference type="InterPro" id="IPR049639">
    <property type="entry name" value="RstR"/>
</dbReference>
<dbReference type="NCBIfam" id="NF041951">
    <property type="entry name" value="phage_RstR"/>
    <property type="match status" value="1"/>
</dbReference>
<dbReference type="Proteomes" id="UP000807785">
    <property type="component" value="Unassembled WGS sequence"/>
</dbReference>
<protein>
    <submittedName>
        <fullName evidence="3">Helix-turn-helix transcriptional regulator</fullName>
    </submittedName>
</protein>
<sequence length="128" mass="14211">MNLEARLIARRKQQGLSQQAMADVVGVYVNQIKRYEAGNSQPSLNGLKKLAKALHVSSGHLLFAESARRSAEDLRSQFEAVGQFDEDEKNTLRALIDGMILKHQAKRLLHPEPLAGPASTPTRQGLRR</sequence>
<dbReference type="SMART" id="SM00530">
    <property type="entry name" value="HTH_XRE"/>
    <property type="match status" value="1"/>
</dbReference>
<evidence type="ECO:0000313" key="4">
    <source>
        <dbReference type="Proteomes" id="UP000807785"/>
    </source>
</evidence>
<dbReference type="InterPro" id="IPR001387">
    <property type="entry name" value="Cro/C1-type_HTH"/>
</dbReference>
<dbReference type="CDD" id="cd00093">
    <property type="entry name" value="HTH_XRE"/>
    <property type="match status" value="1"/>
</dbReference>
<dbReference type="GO" id="GO:0003677">
    <property type="term" value="F:DNA binding"/>
    <property type="evidence" value="ECO:0007669"/>
    <property type="project" value="UniProtKB-KW"/>
</dbReference>
<accession>A0A9D7E1D5</accession>
<evidence type="ECO:0000313" key="3">
    <source>
        <dbReference type="EMBL" id="MBK6974760.1"/>
    </source>
</evidence>
<reference evidence="3" key="1">
    <citation type="submission" date="2020-10" db="EMBL/GenBank/DDBJ databases">
        <title>Connecting structure to function with the recovery of over 1000 high-quality activated sludge metagenome-assembled genomes encoding full-length rRNA genes using long-read sequencing.</title>
        <authorList>
            <person name="Singleton C.M."/>
            <person name="Petriglieri F."/>
            <person name="Kristensen J.M."/>
            <person name="Kirkegaard R.H."/>
            <person name="Michaelsen T.Y."/>
            <person name="Andersen M.H."/>
            <person name="Karst S.M."/>
            <person name="Dueholm M.S."/>
            <person name="Nielsen P.H."/>
            <person name="Albertsen M."/>
        </authorList>
    </citation>
    <scope>NUCLEOTIDE SEQUENCE</scope>
    <source>
        <strain evidence="3">Bjer_18-Q3-R1-45_BAT3C.347</strain>
    </source>
</reference>
<evidence type="ECO:0000256" key="1">
    <source>
        <dbReference type="ARBA" id="ARBA00023125"/>
    </source>
</evidence>
<evidence type="ECO:0000259" key="2">
    <source>
        <dbReference type="PROSITE" id="PS50943"/>
    </source>
</evidence>